<dbReference type="EMBL" id="QTJU01000001">
    <property type="protein sequence ID" value="RFM30138.1"/>
    <property type="molecule type" value="Genomic_DNA"/>
</dbReference>
<protein>
    <submittedName>
        <fullName evidence="1">Uncharacterized protein</fullName>
    </submittedName>
</protein>
<accession>A0A3E1NQS1</accession>
<gene>
    <name evidence="1" type="ORF">DXN05_03965</name>
</gene>
<name>A0A3E1NQS1_9BACT</name>
<dbReference type="RefSeq" id="WP_116845894.1">
    <property type="nucleotide sequence ID" value="NZ_QTJU01000001.1"/>
</dbReference>
<keyword evidence="2" id="KW-1185">Reference proteome</keyword>
<proteinExistence type="predicted"/>
<dbReference type="Proteomes" id="UP000261284">
    <property type="component" value="Unassembled WGS sequence"/>
</dbReference>
<dbReference type="OrthoDB" id="772614at2"/>
<dbReference type="AlphaFoldDB" id="A0A3E1NQS1"/>
<reference evidence="1 2" key="1">
    <citation type="submission" date="2018-08" db="EMBL/GenBank/DDBJ databases">
        <title>Chitinophagaceae sp. K23C18032701, a novel bacterium isolated from forest soil.</title>
        <authorList>
            <person name="Wang C."/>
        </authorList>
    </citation>
    <scope>NUCLEOTIDE SEQUENCE [LARGE SCALE GENOMIC DNA]</scope>
    <source>
        <strain evidence="1 2">K23C18032701</strain>
    </source>
</reference>
<evidence type="ECO:0000313" key="1">
    <source>
        <dbReference type="EMBL" id="RFM30138.1"/>
    </source>
</evidence>
<evidence type="ECO:0000313" key="2">
    <source>
        <dbReference type="Proteomes" id="UP000261284"/>
    </source>
</evidence>
<comment type="caution">
    <text evidence="1">The sequence shown here is derived from an EMBL/GenBank/DDBJ whole genome shotgun (WGS) entry which is preliminary data.</text>
</comment>
<sequence length="61" mass="6917">MDTSKQEELQTFTEKVLQGMRQAVQTVIEQAAAENDELVIGDEEGNCRKVPARELLQKLQQ</sequence>
<organism evidence="1 2">
    <name type="scientific">Deminuibacter soli</name>
    <dbReference type="NCBI Taxonomy" id="2291815"/>
    <lineage>
        <taxon>Bacteria</taxon>
        <taxon>Pseudomonadati</taxon>
        <taxon>Bacteroidota</taxon>
        <taxon>Chitinophagia</taxon>
        <taxon>Chitinophagales</taxon>
        <taxon>Chitinophagaceae</taxon>
        <taxon>Deminuibacter</taxon>
    </lineage>
</organism>